<name>A0A4C1X5M5_EUMVA</name>
<protein>
    <submittedName>
        <fullName evidence="1">Uncharacterized protein</fullName>
    </submittedName>
</protein>
<accession>A0A4C1X5M5</accession>
<comment type="caution">
    <text evidence="1">The sequence shown here is derived from an EMBL/GenBank/DDBJ whole genome shotgun (WGS) entry which is preliminary data.</text>
</comment>
<organism evidence="1 2">
    <name type="scientific">Eumeta variegata</name>
    <name type="common">Bagworm moth</name>
    <name type="synonym">Eumeta japonica</name>
    <dbReference type="NCBI Taxonomy" id="151549"/>
    <lineage>
        <taxon>Eukaryota</taxon>
        <taxon>Metazoa</taxon>
        <taxon>Ecdysozoa</taxon>
        <taxon>Arthropoda</taxon>
        <taxon>Hexapoda</taxon>
        <taxon>Insecta</taxon>
        <taxon>Pterygota</taxon>
        <taxon>Neoptera</taxon>
        <taxon>Endopterygota</taxon>
        <taxon>Lepidoptera</taxon>
        <taxon>Glossata</taxon>
        <taxon>Ditrysia</taxon>
        <taxon>Tineoidea</taxon>
        <taxon>Psychidae</taxon>
        <taxon>Oiketicinae</taxon>
        <taxon>Eumeta</taxon>
    </lineage>
</organism>
<gene>
    <name evidence="1" type="ORF">EVAR_39157_1</name>
</gene>
<reference evidence="1 2" key="1">
    <citation type="journal article" date="2019" name="Commun. Biol.">
        <title>The bagworm genome reveals a unique fibroin gene that provides high tensile strength.</title>
        <authorList>
            <person name="Kono N."/>
            <person name="Nakamura H."/>
            <person name="Ohtoshi R."/>
            <person name="Tomita M."/>
            <person name="Numata K."/>
            <person name="Arakawa K."/>
        </authorList>
    </citation>
    <scope>NUCLEOTIDE SEQUENCE [LARGE SCALE GENOMIC DNA]</scope>
</reference>
<proteinExistence type="predicted"/>
<evidence type="ECO:0000313" key="1">
    <source>
        <dbReference type="EMBL" id="GBP59071.1"/>
    </source>
</evidence>
<dbReference type="EMBL" id="BGZK01000751">
    <property type="protein sequence ID" value="GBP59071.1"/>
    <property type="molecule type" value="Genomic_DNA"/>
</dbReference>
<keyword evidence="2" id="KW-1185">Reference proteome</keyword>
<dbReference type="Proteomes" id="UP000299102">
    <property type="component" value="Unassembled WGS sequence"/>
</dbReference>
<dbReference type="AlphaFoldDB" id="A0A4C1X5M5"/>
<evidence type="ECO:0000313" key="2">
    <source>
        <dbReference type="Proteomes" id="UP000299102"/>
    </source>
</evidence>
<sequence>MLQQSKRQLSVDICSEGNSLIFNRILRGAAATTTDEPYEASCGVPMAHIPSPSAHFSRLQSTPPHHQFTPCFTTHPIPFQESGNALMTIPELRMSTGNESVREIASKYVAHSQWMQIPQKLLWQYSLRVILILRLPAAFKKKLGSYYNQAFR</sequence>